<feature type="transmembrane region" description="Helical" evidence="1">
    <location>
        <begin position="20"/>
        <end position="39"/>
    </location>
</feature>
<keyword evidence="3" id="KW-1185">Reference proteome</keyword>
<dbReference type="AlphaFoldDB" id="A0A4R5D192"/>
<evidence type="ECO:0000313" key="3">
    <source>
        <dbReference type="Proteomes" id="UP000294597"/>
    </source>
</evidence>
<proteinExistence type="predicted"/>
<dbReference type="SUPFAM" id="SSF48371">
    <property type="entry name" value="ARM repeat"/>
    <property type="match status" value="1"/>
</dbReference>
<comment type="caution">
    <text evidence="2">The sequence shown here is derived from an EMBL/GenBank/DDBJ whole genome shotgun (WGS) entry which is preliminary data.</text>
</comment>
<sequence length="368" mass="42695">MISSNYFIDLFKSSSVVIELVWILIVILIASIIAVLIYLKFLRTILRRNEKSKKTLGKEFETKIITYLYSADEDSDKISSEQQLIIEDLKKETSKEYRKDILIATMLKLSYEISGEMANSINKLYVETSLLEHSLWKIKNKKWNLIAEGIRELTLFEVKEVEDLVKKHINHPKSEVRSVIQLYLVSLFHFKGLDFLNDIKTPISEWDQIQLLEVLQLLKTQEISGINNWLKSSNESVVIFSLKMAKIYNRYGAKDELISLLKHPSLAVRIQAIEVISHLSIIEAKPELIGNFDELAIEEQIAFFTMMENTYEVTDKPFILDNIQNPNFEIKFSALTILKELSLEDFNSFKVLSVDPDFVKIIKHLELN</sequence>
<dbReference type="RefSeq" id="WP_132110546.1">
    <property type="nucleotide sequence ID" value="NZ_SMFO01000005.1"/>
</dbReference>
<gene>
    <name evidence="2" type="ORF">E0F98_08750</name>
</gene>
<protein>
    <recommendedName>
        <fullName evidence="4">HEAT repeat domain-containing protein</fullName>
    </recommendedName>
</protein>
<evidence type="ECO:0000313" key="2">
    <source>
        <dbReference type="EMBL" id="TDE04035.1"/>
    </source>
</evidence>
<keyword evidence="1" id="KW-0812">Transmembrane</keyword>
<accession>A0A4R5D192</accession>
<evidence type="ECO:0000256" key="1">
    <source>
        <dbReference type="SAM" id="Phobius"/>
    </source>
</evidence>
<reference evidence="2 3" key="1">
    <citation type="submission" date="2019-03" db="EMBL/GenBank/DDBJ databases">
        <title>Flavobacterium TSA-D2 sp. nov., isolated from arctic soil.</title>
        <authorList>
            <person name="Chaudhary D.K."/>
        </authorList>
    </citation>
    <scope>NUCLEOTIDE SEQUENCE [LARGE SCALE GENOMIC DNA]</scope>
    <source>
        <strain evidence="2 3">TSA-D2</strain>
    </source>
</reference>
<dbReference type="InterPro" id="IPR016024">
    <property type="entry name" value="ARM-type_fold"/>
</dbReference>
<organism evidence="2 3">
    <name type="scientific">Flavobacterium hiemivividum</name>
    <dbReference type="NCBI Taxonomy" id="2541734"/>
    <lineage>
        <taxon>Bacteria</taxon>
        <taxon>Pseudomonadati</taxon>
        <taxon>Bacteroidota</taxon>
        <taxon>Flavobacteriia</taxon>
        <taxon>Flavobacteriales</taxon>
        <taxon>Flavobacteriaceae</taxon>
        <taxon>Flavobacterium</taxon>
    </lineage>
</organism>
<keyword evidence="1" id="KW-0472">Membrane</keyword>
<name>A0A4R5D192_9FLAO</name>
<dbReference type="Proteomes" id="UP000294597">
    <property type="component" value="Unassembled WGS sequence"/>
</dbReference>
<keyword evidence="1" id="KW-1133">Transmembrane helix</keyword>
<evidence type="ECO:0008006" key="4">
    <source>
        <dbReference type="Google" id="ProtNLM"/>
    </source>
</evidence>
<dbReference type="EMBL" id="SMFO01000005">
    <property type="protein sequence ID" value="TDE04035.1"/>
    <property type="molecule type" value="Genomic_DNA"/>
</dbReference>